<name>A0ABZ2V1M7_9RHOB</name>
<protein>
    <submittedName>
        <fullName evidence="1">Uncharacterized protein</fullName>
    </submittedName>
</protein>
<sequence>MSAQAQRKTVTPFPEAIKNLSAKTLVVGDLARWEAEGRMSTPPTDFEFVEIKSLTAEVVDQVDPDIILSPLVADDFDAVDVAAKLRDLQFDGKYRAISDVLPDADLIRKEIRAFAPQLDFDLLPVPANV</sequence>
<gene>
    <name evidence="1" type="ORF">AABB29_13800</name>
</gene>
<proteinExistence type="predicted"/>
<accession>A0ABZ2V1M7</accession>
<dbReference type="Proteomes" id="UP001440612">
    <property type="component" value="Chromosome"/>
</dbReference>
<dbReference type="EMBL" id="CP150951">
    <property type="protein sequence ID" value="WZC47954.1"/>
    <property type="molecule type" value="Genomic_DNA"/>
</dbReference>
<evidence type="ECO:0000313" key="2">
    <source>
        <dbReference type="Proteomes" id="UP001440612"/>
    </source>
</evidence>
<organism evidence="1 2">
    <name type="scientific">Yoonia phaeophyticola</name>
    <dbReference type="NCBI Taxonomy" id="3137369"/>
    <lineage>
        <taxon>Bacteria</taxon>
        <taxon>Pseudomonadati</taxon>
        <taxon>Pseudomonadota</taxon>
        <taxon>Alphaproteobacteria</taxon>
        <taxon>Rhodobacterales</taxon>
        <taxon>Paracoccaceae</taxon>
        <taxon>Yoonia</taxon>
    </lineage>
</organism>
<evidence type="ECO:0000313" key="1">
    <source>
        <dbReference type="EMBL" id="WZC47954.1"/>
    </source>
</evidence>
<dbReference type="RefSeq" id="WP_341366074.1">
    <property type="nucleotide sequence ID" value="NZ_CP150951.2"/>
</dbReference>
<keyword evidence="2" id="KW-1185">Reference proteome</keyword>
<reference evidence="2" key="1">
    <citation type="submission" date="2024-04" db="EMBL/GenBank/DDBJ databases">
        <title>Phylogenomic analyses of a clade within the roseobacter group suggest taxonomic reassignments of species of the genera Aestuariivita, Citreicella, Loktanella, Nautella, Pelagibaca, Ruegeria, Thalassobius, Thiobacimonas and Tropicibacter, and the proposal o.</title>
        <authorList>
            <person name="Jeon C.O."/>
        </authorList>
    </citation>
    <scope>NUCLEOTIDE SEQUENCE [LARGE SCALE GENOMIC DNA]</scope>
    <source>
        <strain evidence="2">BS5-3</strain>
    </source>
</reference>